<gene>
    <name evidence="4" type="ORF">K3166_04945</name>
</gene>
<dbReference type="EMBL" id="CP081297">
    <property type="protein sequence ID" value="QZD88028.1"/>
    <property type="molecule type" value="Genomic_DNA"/>
</dbReference>
<evidence type="ECO:0000256" key="1">
    <source>
        <dbReference type="ARBA" id="ARBA00022801"/>
    </source>
</evidence>
<reference evidence="4 5" key="1">
    <citation type="submission" date="2021-08" db="EMBL/GenBank/DDBJ databases">
        <title>Comparative Genomics Analysis of the Genus Qipengyuania Reveals Extensive Genetic Diversity and Metabolic Versatility, Including the Description of Fifteen Novel Species.</title>
        <authorList>
            <person name="Liu Y."/>
        </authorList>
    </citation>
    <scope>NUCLEOTIDE SEQUENCE [LARGE SCALE GENOMIC DNA]</scope>
    <source>
        <strain evidence="4 5">1XM2-8</strain>
    </source>
</reference>
<dbReference type="Proteomes" id="UP000824280">
    <property type="component" value="Chromosome"/>
</dbReference>
<evidence type="ECO:0000313" key="4">
    <source>
        <dbReference type="EMBL" id="QZD88028.1"/>
    </source>
</evidence>
<name>A0ABX8ZGB4_9SPHN</name>
<evidence type="ECO:0000259" key="3">
    <source>
        <dbReference type="Pfam" id="PF00326"/>
    </source>
</evidence>
<dbReference type="PANTHER" id="PTHR42776">
    <property type="entry name" value="SERINE PEPTIDASE S9 FAMILY MEMBER"/>
    <property type="match status" value="1"/>
</dbReference>
<proteinExistence type="predicted"/>
<dbReference type="Pfam" id="PF00326">
    <property type="entry name" value="Peptidase_S9"/>
    <property type="match status" value="1"/>
</dbReference>
<accession>A0ABX8ZGB4</accession>
<feature type="domain" description="Peptidase S9 prolyl oligopeptidase catalytic" evidence="3">
    <location>
        <begin position="453"/>
        <end position="659"/>
    </location>
</feature>
<keyword evidence="5" id="KW-1185">Reference proteome</keyword>
<evidence type="ECO:0000313" key="5">
    <source>
        <dbReference type="Proteomes" id="UP000824280"/>
    </source>
</evidence>
<dbReference type="SUPFAM" id="SSF82171">
    <property type="entry name" value="DPP6 N-terminal domain-like"/>
    <property type="match status" value="1"/>
</dbReference>
<sequence length="660" mass="71979">MKKLLLGVALGALAVNVPAAAETVEETAARFGIRQSVMDISLSPSGTKVAFIAPGAEHSEVLNVVDLRNGGAIRTIISNTEQNGDLDDCEWATETRLVCRLYGIGRRGSVLLPFTRMLAINDDGSEVLELSERTSDRQLYFRQDGGDVIAFDIEGDDGSILMTKQYVKERTIGTRLANDKDGLGVDEIDVLNGRSKVAEQPDPMAQTYVADQDGEVRLKVRQLSDNRGVLTGETVYMYREPGKRSWKMMGEIIVDGKPLKEFEPVAVDGPRNVAYGYETLNGYSALIEVPLDGSNTGRVIMARDDVDVGSLIQIGRQKRVVGGTFQTEKRTIQYFDSELDALSKALGNALPNKPLVSIVSASADESKLLLIASSDTDPGTVYLYDKGTRQLEQLLAVREFLVDQKLAKVTPISFPASDGTQIPGYLTLPSGSDGKNLPTIVLPHGGPAARDTWGFDWLAQFFAARGYAVLQPNYRGSAGYGEAWFGNNGYRAWDVAIGDVNDAGKWMISEGIADPFRLAIVGWSYGGYAALQSQVVDPDLYQAVVAIAPVTDLEYLREDARAYTHYELRDKQLGSGPHIVAGSPLQHSESFKAPVALFHGERDVNVDVRHSRAMADRLKDAGKSVTYAEYDGLRHGLRDSKVRTEMLIAIDGFLARSLGK</sequence>
<dbReference type="Gene3D" id="3.40.50.1820">
    <property type="entry name" value="alpha/beta hydrolase"/>
    <property type="match status" value="1"/>
</dbReference>
<feature type="signal peptide" evidence="2">
    <location>
        <begin position="1"/>
        <end position="21"/>
    </location>
</feature>
<protein>
    <submittedName>
        <fullName evidence="4">S9 family peptidase</fullName>
    </submittedName>
</protein>
<feature type="chain" id="PRO_5046405890" evidence="2">
    <location>
        <begin position="22"/>
        <end position="660"/>
    </location>
</feature>
<dbReference type="RefSeq" id="WP_221423562.1">
    <property type="nucleotide sequence ID" value="NZ_CP081297.1"/>
</dbReference>
<keyword evidence="2" id="KW-0732">Signal</keyword>
<organism evidence="4 5">
    <name type="scientific">Qipengyuania psychrotolerans</name>
    <dbReference type="NCBI Taxonomy" id="2867238"/>
    <lineage>
        <taxon>Bacteria</taxon>
        <taxon>Pseudomonadati</taxon>
        <taxon>Pseudomonadota</taxon>
        <taxon>Alphaproteobacteria</taxon>
        <taxon>Sphingomonadales</taxon>
        <taxon>Erythrobacteraceae</taxon>
        <taxon>Qipengyuania</taxon>
    </lineage>
</organism>
<dbReference type="SUPFAM" id="SSF53474">
    <property type="entry name" value="alpha/beta-Hydrolases"/>
    <property type="match status" value="1"/>
</dbReference>
<dbReference type="InterPro" id="IPR029058">
    <property type="entry name" value="AB_hydrolase_fold"/>
</dbReference>
<evidence type="ECO:0000256" key="2">
    <source>
        <dbReference type="SAM" id="SignalP"/>
    </source>
</evidence>
<keyword evidence="1" id="KW-0378">Hydrolase</keyword>
<dbReference type="PANTHER" id="PTHR42776:SF27">
    <property type="entry name" value="DIPEPTIDYL PEPTIDASE FAMILY MEMBER 6"/>
    <property type="match status" value="1"/>
</dbReference>
<dbReference type="InterPro" id="IPR001375">
    <property type="entry name" value="Peptidase_S9_cat"/>
</dbReference>